<feature type="compositionally biased region" description="Basic and acidic residues" evidence="1">
    <location>
        <begin position="1"/>
        <end position="20"/>
    </location>
</feature>
<name>A0AAJ6V1L8_POPEU</name>
<gene>
    <name evidence="4" type="primary">LOC105135639</name>
</gene>
<feature type="region of interest" description="Disordered" evidence="1">
    <location>
        <begin position="1"/>
        <end position="22"/>
    </location>
</feature>
<proteinExistence type="predicted"/>
<evidence type="ECO:0000313" key="4">
    <source>
        <dbReference type="RefSeq" id="XP_011038915.1"/>
    </source>
</evidence>
<keyword evidence="3" id="KW-1185">Reference proteome</keyword>
<protein>
    <submittedName>
        <fullName evidence="4">Uncharacterized protein LOC105135639 isoform X1</fullName>
    </submittedName>
</protein>
<organism evidence="3 4">
    <name type="scientific">Populus euphratica</name>
    <name type="common">Euphrates poplar</name>
    <dbReference type="NCBI Taxonomy" id="75702"/>
    <lineage>
        <taxon>Eukaryota</taxon>
        <taxon>Viridiplantae</taxon>
        <taxon>Streptophyta</taxon>
        <taxon>Embryophyta</taxon>
        <taxon>Tracheophyta</taxon>
        <taxon>Spermatophyta</taxon>
        <taxon>Magnoliopsida</taxon>
        <taxon>eudicotyledons</taxon>
        <taxon>Gunneridae</taxon>
        <taxon>Pentapetalae</taxon>
        <taxon>rosids</taxon>
        <taxon>fabids</taxon>
        <taxon>Malpighiales</taxon>
        <taxon>Salicaceae</taxon>
        <taxon>Saliceae</taxon>
        <taxon>Populus</taxon>
    </lineage>
</organism>
<dbReference type="Pfam" id="PF24818">
    <property type="entry name" value="PH_TRF2_HOY1"/>
    <property type="match status" value="1"/>
</dbReference>
<dbReference type="GeneID" id="105135639"/>
<dbReference type="RefSeq" id="XP_011038915.1">
    <property type="nucleotide sequence ID" value="XM_011040613.1"/>
</dbReference>
<dbReference type="InterPro" id="IPR057939">
    <property type="entry name" value="TRF2_HOY1_PH"/>
</dbReference>
<dbReference type="PANTHER" id="PTHR33494:SF5">
    <property type="entry name" value="F10A16.6 PROTEIN"/>
    <property type="match status" value="1"/>
</dbReference>
<evidence type="ECO:0000259" key="2">
    <source>
        <dbReference type="Pfam" id="PF24818"/>
    </source>
</evidence>
<feature type="domain" description="TRF2/HOY1 PH-like" evidence="2">
    <location>
        <begin position="129"/>
        <end position="246"/>
    </location>
</feature>
<sequence length="556" mass="63498">MVEKLDGFDLKGDGGGKNDDGIGDDTLDWMRLLFGDIDDDNNEIVLETNQIIRETPKKSYEQNEMARKLLQLNPLGLQFSLPPNWMDSTTTPNHARTIEAGLSQASSGQSMDSSNFGQKSMSSRLKASNFAASFIKIGEWQRASKNEGDLMAKCYFIKKKLVWEFLQGRLKYKVEIQWSDISGINAVMERNQPGILQIELNQPPTFHEEIDPQPRKQAIWKLAKDFTGRQASIFRMHYLTFPHKYLDKHYENLLLCEPRFFELSKQSFPTLKNPFFHSNLCGNPGFAFDYNHRGQDFNLRMQFNFPNFPSHVGQTQHSQPYGHISQTQHVQPYGHNDQAQHKQLHGHKGLPSLKEMPTPASDSCNVLENQRMSYWGQGMSIYTDALARNQGLVPSVQSTQVHPTVPFQNYNLENLGQEAVMNNNAAKALDVENQLLGDMQAGSYHEKYHMEMVGSLNKMVNLHKEVSPESKKASQEILYGKDISGEENFTFCIDENANLIGGQFYEQQKVTWMPRIHPANPPTPKQRNNLLYDPVNNPNPKADKFGNVNNFNNYWS</sequence>
<evidence type="ECO:0000313" key="3">
    <source>
        <dbReference type="Proteomes" id="UP000694918"/>
    </source>
</evidence>
<reference evidence="4" key="1">
    <citation type="submission" date="2025-08" db="UniProtKB">
        <authorList>
            <consortium name="RefSeq"/>
        </authorList>
    </citation>
    <scope>IDENTIFICATION</scope>
</reference>
<dbReference type="AlphaFoldDB" id="A0AAJ6V1L8"/>
<dbReference type="KEGG" id="peu:105135639"/>
<dbReference type="Proteomes" id="UP000694918">
    <property type="component" value="Unplaced"/>
</dbReference>
<accession>A0AAJ6V1L8</accession>
<evidence type="ECO:0000256" key="1">
    <source>
        <dbReference type="SAM" id="MobiDB-lite"/>
    </source>
</evidence>
<dbReference type="PANTHER" id="PTHR33494">
    <property type="entry name" value="OS02G0793800 PROTEIN"/>
    <property type="match status" value="1"/>
</dbReference>